<protein>
    <submittedName>
        <fullName evidence="2">SDR family oxidoreductase</fullName>
    </submittedName>
</protein>
<name>A0AA41WG46_9BACT</name>
<organism evidence="2 3">
    <name type="scientific">Thermalbibacter longus</name>
    <dbReference type="NCBI Taxonomy" id="2951981"/>
    <lineage>
        <taxon>Bacteria</taxon>
        <taxon>Pseudomonadati</taxon>
        <taxon>Thermomicrobiota</taxon>
        <taxon>Thermomicrobia</taxon>
        <taxon>Thermomicrobiales</taxon>
        <taxon>Thermomicrobiaceae</taxon>
        <taxon>Thermalbibacter</taxon>
    </lineage>
</organism>
<dbReference type="InterPro" id="IPR036291">
    <property type="entry name" value="NAD(P)-bd_dom_sf"/>
</dbReference>
<evidence type="ECO:0000313" key="3">
    <source>
        <dbReference type="Proteomes" id="UP001165306"/>
    </source>
</evidence>
<dbReference type="EMBL" id="JAMSLR010000003">
    <property type="protein sequence ID" value="MCM8748791.1"/>
    <property type="molecule type" value="Genomic_DNA"/>
</dbReference>
<comment type="similarity">
    <text evidence="1">Belongs to the short-chain dehydrogenases/reductases (SDR) family.</text>
</comment>
<dbReference type="Proteomes" id="UP001165306">
    <property type="component" value="Unassembled WGS sequence"/>
</dbReference>
<dbReference type="PRINTS" id="PR00081">
    <property type="entry name" value="GDHRDH"/>
</dbReference>
<gene>
    <name evidence="2" type="ORF">NET02_06500</name>
</gene>
<dbReference type="AlphaFoldDB" id="A0AA41WG46"/>
<dbReference type="PANTHER" id="PTHR42879:SF6">
    <property type="entry name" value="NADPH-DEPENDENT REDUCTASE BACG"/>
    <property type="match status" value="1"/>
</dbReference>
<keyword evidence="3" id="KW-1185">Reference proteome</keyword>
<sequence length="262" mass="27626">MDLGLQGKVALVAAASKGLGYAVARGFAREGASVSIFSRDAGRIEEAAERLRQETGASVLAQVADARDSAQVQRVVDETVRHFGRLDILVTNAGGPPGGGFEDFDEQAYLDAIQLNLMSTIRLCRAAVPYLKRQGGSIVTITSISVKQPISGLILSNTARLGVVGFAKTLADELAPYNIRVNNVGPGSTRTDRIVDLARQRAERQGITLEEALQDSASGIPLGRLGEPEEFANVVAFLASPAASYVTGQTILVDGGLYRGSL</sequence>
<accession>A0AA41WG46</accession>
<dbReference type="CDD" id="cd05344">
    <property type="entry name" value="BKR_like_SDR_like"/>
    <property type="match status" value="1"/>
</dbReference>
<evidence type="ECO:0000313" key="2">
    <source>
        <dbReference type="EMBL" id="MCM8748791.1"/>
    </source>
</evidence>
<dbReference type="RefSeq" id="WP_284056571.1">
    <property type="nucleotide sequence ID" value="NZ_JAMSLR010000003.1"/>
</dbReference>
<comment type="caution">
    <text evidence="2">The sequence shown here is derived from an EMBL/GenBank/DDBJ whole genome shotgun (WGS) entry which is preliminary data.</text>
</comment>
<dbReference type="Gene3D" id="3.40.50.720">
    <property type="entry name" value="NAD(P)-binding Rossmann-like Domain"/>
    <property type="match status" value="1"/>
</dbReference>
<dbReference type="InterPro" id="IPR002347">
    <property type="entry name" value="SDR_fam"/>
</dbReference>
<dbReference type="PRINTS" id="PR00080">
    <property type="entry name" value="SDRFAMILY"/>
</dbReference>
<reference evidence="2" key="1">
    <citation type="submission" date="2022-06" db="EMBL/GenBank/DDBJ databases">
        <title>CFH 74404 Thermomicrobiaceae sp.</title>
        <authorList>
            <person name="Ming H."/>
            <person name="Li W.-J."/>
            <person name="Zhao Z."/>
        </authorList>
    </citation>
    <scope>NUCLEOTIDE SEQUENCE</scope>
    <source>
        <strain evidence="2">CFH 74404</strain>
    </source>
</reference>
<dbReference type="Pfam" id="PF13561">
    <property type="entry name" value="adh_short_C2"/>
    <property type="match status" value="1"/>
</dbReference>
<dbReference type="PANTHER" id="PTHR42879">
    <property type="entry name" value="3-OXOACYL-(ACYL-CARRIER-PROTEIN) REDUCTASE"/>
    <property type="match status" value="1"/>
</dbReference>
<evidence type="ECO:0000256" key="1">
    <source>
        <dbReference type="ARBA" id="ARBA00006484"/>
    </source>
</evidence>
<dbReference type="SUPFAM" id="SSF51735">
    <property type="entry name" value="NAD(P)-binding Rossmann-fold domains"/>
    <property type="match status" value="1"/>
</dbReference>
<dbReference type="FunFam" id="3.40.50.720:FF:000084">
    <property type="entry name" value="Short-chain dehydrogenase reductase"/>
    <property type="match status" value="1"/>
</dbReference>
<dbReference type="InterPro" id="IPR050259">
    <property type="entry name" value="SDR"/>
</dbReference>
<proteinExistence type="inferred from homology"/>